<name>A0A653BXM7_CALMS</name>
<accession>A0A653BXM7</accession>
<sequence length="14" mass="1568">NRVHRTLATRSVAS</sequence>
<organism evidence="1 2">
    <name type="scientific">Callosobruchus maculatus</name>
    <name type="common">Southern cowpea weevil</name>
    <name type="synonym">Pulse bruchid</name>
    <dbReference type="NCBI Taxonomy" id="64391"/>
    <lineage>
        <taxon>Eukaryota</taxon>
        <taxon>Metazoa</taxon>
        <taxon>Ecdysozoa</taxon>
        <taxon>Arthropoda</taxon>
        <taxon>Hexapoda</taxon>
        <taxon>Insecta</taxon>
        <taxon>Pterygota</taxon>
        <taxon>Neoptera</taxon>
        <taxon>Endopterygota</taxon>
        <taxon>Coleoptera</taxon>
        <taxon>Polyphaga</taxon>
        <taxon>Cucujiformia</taxon>
        <taxon>Chrysomeloidea</taxon>
        <taxon>Chrysomelidae</taxon>
        <taxon>Bruchinae</taxon>
        <taxon>Bruchini</taxon>
        <taxon>Callosobruchus</taxon>
    </lineage>
</organism>
<proteinExistence type="predicted"/>
<protein>
    <submittedName>
        <fullName evidence="1">Uncharacterized protein</fullName>
    </submittedName>
</protein>
<keyword evidence="2" id="KW-1185">Reference proteome</keyword>
<feature type="non-terminal residue" evidence="1">
    <location>
        <position position="1"/>
    </location>
</feature>
<reference evidence="1 2" key="1">
    <citation type="submission" date="2019-01" db="EMBL/GenBank/DDBJ databases">
        <authorList>
            <person name="Sayadi A."/>
        </authorList>
    </citation>
    <scope>NUCLEOTIDE SEQUENCE [LARGE SCALE GENOMIC DNA]</scope>
</reference>
<dbReference type="EMBL" id="CAACVG010006489">
    <property type="protein sequence ID" value="VEN40334.1"/>
    <property type="molecule type" value="Genomic_DNA"/>
</dbReference>
<evidence type="ECO:0000313" key="2">
    <source>
        <dbReference type="Proteomes" id="UP000410492"/>
    </source>
</evidence>
<evidence type="ECO:0000313" key="1">
    <source>
        <dbReference type="EMBL" id="VEN40334.1"/>
    </source>
</evidence>
<dbReference type="Proteomes" id="UP000410492">
    <property type="component" value="Unassembled WGS sequence"/>
</dbReference>
<gene>
    <name evidence="1" type="ORF">CALMAC_LOCUS4530</name>
</gene>